<dbReference type="Pfam" id="PF11706">
    <property type="entry name" value="zf-CGNR"/>
    <property type="match status" value="1"/>
</dbReference>
<dbReference type="InterPro" id="IPR023286">
    <property type="entry name" value="ABATE_dom_sf"/>
</dbReference>
<name>A0A8J3Z7T7_9ACTN</name>
<organism evidence="2 3">
    <name type="scientific">Virgisporangium aurantiacum</name>
    <dbReference type="NCBI Taxonomy" id="175570"/>
    <lineage>
        <taxon>Bacteria</taxon>
        <taxon>Bacillati</taxon>
        <taxon>Actinomycetota</taxon>
        <taxon>Actinomycetes</taxon>
        <taxon>Micromonosporales</taxon>
        <taxon>Micromonosporaceae</taxon>
        <taxon>Virgisporangium</taxon>
    </lineage>
</organism>
<dbReference type="SUPFAM" id="SSF160904">
    <property type="entry name" value="Jann2411-like"/>
    <property type="match status" value="1"/>
</dbReference>
<gene>
    <name evidence="2" type="ORF">Vau01_040140</name>
</gene>
<comment type="caution">
    <text evidence="2">The sequence shown here is derived from an EMBL/GenBank/DDBJ whole genome shotgun (WGS) entry which is preliminary data.</text>
</comment>
<dbReference type="RefSeq" id="WP_203994931.1">
    <property type="nucleotide sequence ID" value="NZ_BOPG01000024.1"/>
</dbReference>
<dbReference type="PANTHER" id="PTHR35525">
    <property type="entry name" value="BLL6575 PROTEIN"/>
    <property type="match status" value="1"/>
</dbReference>
<evidence type="ECO:0000259" key="1">
    <source>
        <dbReference type="Pfam" id="PF11706"/>
    </source>
</evidence>
<dbReference type="InterPro" id="IPR021005">
    <property type="entry name" value="Znf_CGNR"/>
</dbReference>
<evidence type="ECO:0000313" key="3">
    <source>
        <dbReference type="Proteomes" id="UP000612585"/>
    </source>
</evidence>
<accession>A0A8J3Z7T7</accession>
<dbReference type="Gene3D" id="1.10.3300.10">
    <property type="entry name" value="Jann2411-like domain"/>
    <property type="match status" value="1"/>
</dbReference>
<protein>
    <recommendedName>
        <fullName evidence="1">Zinc finger CGNR domain-containing protein</fullName>
    </recommendedName>
</protein>
<dbReference type="PANTHER" id="PTHR35525:SF3">
    <property type="entry name" value="BLL6575 PROTEIN"/>
    <property type="match status" value="1"/>
</dbReference>
<evidence type="ECO:0000313" key="2">
    <source>
        <dbReference type="EMBL" id="GIJ56498.1"/>
    </source>
</evidence>
<dbReference type="AlphaFoldDB" id="A0A8J3Z7T7"/>
<reference evidence="2" key="1">
    <citation type="submission" date="2021-01" db="EMBL/GenBank/DDBJ databases">
        <title>Whole genome shotgun sequence of Virgisporangium aurantiacum NBRC 16421.</title>
        <authorList>
            <person name="Komaki H."/>
            <person name="Tamura T."/>
        </authorList>
    </citation>
    <scope>NUCLEOTIDE SEQUENCE</scope>
    <source>
        <strain evidence="2">NBRC 16421</strain>
    </source>
</reference>
<keyword evidence="3" id="KW-1185">Reference proteome</keyword>
<dbReference type="InterPro" id="IPR010852">
    <property type="entry name" value="ABATE"/>
</dbReference>
<dbReference type="EMBL" id="BOPG01000024">
    <property type="protein sequence ID" value="GIJ56498.1"/>
    <property type="molecule type" value="Genomic_DNA"/>
</dbReference>
<proteinExistence type="predicted"/>
<feature type="domain" description="Zinc finger CGNR" evidence="1">
    <location>
        <begin position="127"/>
        <end position="165"/>
    </location>
</feature>
<sequence>MPAEPVAIAFANTRSSADRDRIATLTEWRAWVDAWPGLRPAGHAVDADGLLALRSTRDDLQLLLRDVAAGHRPDPALLVRPAREPELRWHGDRLTLAVPADGTAAAVIAHHLVSAAVDLVVTGPSFAACRGEDCRKLFVASRPDRRWCDSAVCGNRVRVRAHSRRNRD</sequence>
<dbReference type="Proteomes" id="UP000612585">
    <property type="component" value="Unassembled WGS sequence"/>
</dbReference>
<dbReference type="Pfam" id="PF07336">
    <property type="entry name" value="ABATE"/>
    <property type="match status" value="1"/>
</dbReference>